<reference evidence="3 4" key="1">
    <citation type="submission" date="2019-04" db="EMBL/GenBank/DDBJ databases">
        <title>Natronospirillum operosus gen. nov., sp. nov., a haloalkaliphilic satellite isolated from decaying biomass of laboratory culture of cyanobacterium Geitlerinema sp. and proposal of Natronospirillaceae fam. nov. and Saccharospirillaceae fam. nov.</title>
        <authorList>
            <person name="Kevbrin V."/>
            <person name="Boltyanskaya Y."/>
            <person name="Koziaeva V."/>
            <person name="Grouzdev D.S."/>
            <person name="Park M."/>
            <person name="Cho J."/>
        </authorList>
    </citation>
    <scope>NUCLEOTIDE SEQUENCE [LARGE SCALE GENOMIC DNA]</scope>
    <source>
        <strain evidence="3 4">G-116</strain>
    </source>
</reference>
<dbReference type="Pfam" id="PF14333">
    <property type="entry name" value="DUF4389"/>
    <property type="match status" value="1"/>
</dbReference>
<name>A0A4Z0WJG2_9GAMM</name>
<accession>A0A4Z0WJG2</accession>
<dbReference type="Proteomes" id="UP000297475">
    <property type="component" value="Unassembled WGS sequence"/>
</dbReference>
<gene>
    <name evidence="3" type="ORF">E4656_06000</name>
</gene>
<keyword evidence="2" id="KW-1133">Transmembrane helix</keyword>
<dbReference type="RefSeq" id="WP_135482023.1">
    <property type="nucleotide sequence ID" value="NZ_SRMF01000001.1"/>
</dbReference>
<keyword evidence="4" id="KW-1185">Reference proteome</keyword>
<evidence type="ECO:0000313" key="4">
    <source>
        <dbReference type="Proteomes" id="UP000297475"/>
    </source>
</evidence>
<protein>
    <submittedName>
        <fullName evidence="3">DUF4389 domain-containing protein</fullName>
    </submittedName>
</protein>
<dbReference type="InterPro" id="IPR025498">
    <property type="entry name" value="DUF4389"/>
</dbReference>
<dbReference type="EMBL" id="SRMF01000001">
    <property type="protein sequence ID" value="TGG95947.1"/>
    <property type="molecule type" value="Genomic_DNA"/>
</dbReference>
<keyword evidence="2" id="KW-0472">Membrane</keyword>
<feature type="transmembrane region" description="Helical" evidence="2">
    <location>
        <begin position="20"/>
        <end position="46"/>
    </location>
</feature>
<organism evidence="3 4">
    <name type="scientific">Natronospirillum operosum</name>
    <dbReference type="NCBI Taxonomy" id="2759953"/>
    <lineage>
        <taxon>Bacteria</taxon>
        <taxon>Pseudomonadati</taxon>
        <taxon>Pseudomonadota</taxon>
        <taxon>Gammaproteobacteria</taxon>
        <taxon>Oceanospirillales</taxon>
        <taxon>Natronospirillaceae</taxon>
        <taxon>Natronospirillum</taxon>
    </lineage>
</organism>
<feature type="region of interest" description="Disordered" evidence="1">
    <location>
        <begin position="79"/>
        <end position="99"/>
    </location>
</feature>
<proteinExistence type="predicted"/>
<comment type="caution">
    <text evidence="3">The sequence shown here is derived from an EMBL/GenBank/DDBJ whole genome shotgun (WGS) entry which is preliminary data.</text>
</comment>
<dbReference type="AlphaFoldDB" id="A0A4Z0WJG2"/>
<keyword evidence="2" id="KW-0812">Transmembrane</keyword>
<evidence type="ECO:0000256" key="2">
    <source>
        <dbReference type="SAM" id="Phobius"/>
    </source>
</evidence>
<dbReference type="OrthoDB" id="5766995at2"/>
<sequence>MAADNQGKWEYLLFRILYMILFWLLSRLAWVLVGIFAVVQLIFVVIRSERQPDLLRFSSSTVLFARQCGDYLTFQSEYKPFPFNDWPPSEAPGSSEDRP</sequence>
<evidence type="ECO:0000256" key="1">
    <source>
        <dbReference type="SAM" id="MobiDB-lite"/>
    </source>
</evidence>
<evidence type="ECO:0000313" key="3">
    <source>
        <dbReference type="EMBL" id="TGG95947.1"/>
    </source>
</evidence>